<dbReference type="Pfam" id="PF24434">
    <property type="entry name" value="DUF7557"/>
    <property type="match status" value="1"/>
</dbReference>
<proteinExistence type="predicted"/>
<dbReference type="GeneID" id="32893266"/>
<evidence type="ECO:0000313" key="2">
    <source>
        <dbReference type="Proteomes" id="UP000250088"/>
    </source>
</evidence>
<dbReference type="OrthoDB" id="9187at2157"/>
<accession>A0A2Z2HZC7</accession>
<dbReference type="RefSeq" id="WP_086887428.1">
    <property type="nucleotide sequence ID" value="NZ_CP019893.1"/>
</dbReference>
<protein>
    <submittedName>
        <fullName evidence="1">Sugar metabolism cluster protein</fullName>
    </submittedName>
</protein>
<dbReference type="EMBL" id="CP019893">
    <property type="protein sequence ID" value="ARS89048.1"/>
    <property type="molecule type" value="Genomic_DNA"/>
</dbReference>
<organism evidence="1 2">
    <name type="scientific">Natrarchaeobaculum aegyptiacum</name>
    <dbReference type="NCBI Taxonomy" id="745377"/>
    <lineage>
        <taxon>Archaea</taxon>
        <taxon>Methanobacteriati</taxon>
        <taxon>Methanobacteriota</taxon>
        <taxon>Stenosarchaea group</taxon>
        <taxon>Halobacteria</taxon>
        <taxon>Halobacteriales</taxon>
        <taxon>Natrialbaceae</taxon>
        <taxon>Natrarchaeobaculum</taxon>
    </lineage>
</organism>
<dbReference type="KEGG" id="naj:B1756_04270"/>
<sequence length="80" mass="9444">MGDTSIRISRRTKAQLDLHKREDESYDELLQRLTEGTDKWAGFGALAEADPAFEYDPEQIDELRRGTRERMRERIEETDE</sequence>
<dbReference type="AlphaFoldDB" id="A0A2Z2HZC7"/>
<reference evidence="2" key="1">
    <citation type="submission" date="2017-02" db="EMBL/GenBank/DDBJ databases">
        <title>Natronthermophilus aegyptiacus gen. nov.,sp. nov., an aerobic, extremely halophilic alkalithermophilic archaeon isolated from the athalassohaline Wadi An Natrun, Egypt.</title>
        <authorList>
            <person name="Zhao B."/>
        </authorList>
    </citation>
    <scope>NUCLEOTIDE SEQUENCE [LARGE SCALE GENOMIC DNA]</scope>
    <source>
        <strain evidence="2">JW/NM-HA 15</strain>
    </source>
</reference>
<evidence type="ECO:0000313" key="1">
    <source>
        <dbReference type="EMBL" id="ARS89048.1"/>
    </source>
</evidence>
<dbReference type="InterPro" id="IPR055979">
    <property type="entry name" value="DUF7557"/>
</dbReference>
<dbReference type="Proteomes" id="UP000250088">
    <property type="component" value="Chromosome"/>
</dbReference>
<gene>
    <name evidence="1" type="ORF">B1756_04270</name>
</gene>
<name>A0A2Z2HZC7_9EURY</name>
<keyword evidence="2" id="KW-1185">Reference proteome</keyword>